<proteinExistence type="predicted"/>
<evidence type="ECO:0000313" key="1">
    <source>
        <dbReference type="EMBL" id="CAN0535842.1"/>
    </source>
</evidence>
<reference evidence="1" key="1">
    <citation type="submission" date="2023-05" db="EMBL/GenBank/DDBJ databases">
        <authorList>
            <consortium name="ELIXIR-Norway"/>
        </authorList>
    </citation>
    <scope>NUCLEOTIDE SEQUENCE</scope>
</reference>
<organism evidence="1 2">
    <name type="scientific">Rangifer tarandus platyrhynchus</name>
    <name type="common">Svalbard reindeer</name>
    <dbReference type="NCBI Taxonomy" id="3082113"/>
    <lineage>
        <taxon>Eukaryota</taxon>
        <taxon>Metazoa</taxon>
        <taxon>Chordata</taxon>
        <taxon>Craniata</taxon>
        <taxon>Vertebrata</taxon>
        <taxon>Euteleostomi</taxon>
        <taxon>Mammalia</taxon>
        <taxon>Eutheria</taxon>
        <taxon>Laurasiatheria</taxon>
        <taxon>Artiodactyla</taxon>
        <taxon>Ruminantia</taxon>
        <taxon>Pecora</taxon>
        <taxon>Cervidae</taxon>
        <taxon>Odocoileinae</taxon>
        <taxon>Rangifer</taxon>
    </lineage>
</organism>
<protein>
    <submittedName>
        <fullName evidence="1">Uncharacterized protein</fullName>
    </submittedName>
</protein>
<sequence>MAAAAAGCASGGSSSSDTSSTGEEERMRRLFQTCDGDGDGYISRNDLLMVCRQLNMEESVAEIMNQLGADENGKICFQDFTRCRMQLIREIRKEEIGLSEKSDNSWKKKKLRDRIASWPTSSDNSLGALSAARESWEYASGARDLQGPDLQSQPALQKLLEYGGSSLHQQAAVLRKLLAQSPRFGNSVGGSYLELANTSCQRPAQLPGSRQPGSLCELLVKLSNCWSSACKGPSRG</sequence>
<evidence type="ECO:0000313" key="2">
    <source>
        <dbReference type="Proteomes" id="UP001162501"/>
    </source>
</evidence>
<dbReference type="Proteomes" id="UP001162501">
    <property type="component" value="Chromosome 6"/>
</dbReference>
<gene>
    <name evidence="1" type="ORF">MRATA1EN22A_LOCUS24713</name>
</gene>
<name>A0AC59ZZL8_RANTA</name>
<reference evidence="1" key="2">
    <citation type="submission" date="2025-03" db="EMBL/GenBank/DDBJ databases">
        <authorList>
            <consortium name="ELIXIR-Norway"/>
            <consortium name="Elixir Norway"/>
        </authorList>
    </citation>
    <scope>NUCLEOTIDE SEQUENCE</scope>
</reference>
<accession>A0AC59ZZL8</accession>
<dbReference type="EMBL" id="OX596090">
    <property type="protein sequence ID" value="CAN0535842.1"/>
    <property type="molecule type" value="Genomic_DNA"/>
</dbReference>